<evidence type="ECO:0000256" key="5">
    <source>
        <dbReference type="ARBA" id="ARBA00023136"/>
    </source>
</evidence>
<proteinExistence type="inferred from homology"/>
<comment type="subcellular location">
    <subcellularLocation>
        <location evidence="1">Membrane</location>
        <topology evidence="1">Multi-pass membrane protein</topology>
    </subcellularLocation>
</comment>
<accession>G3ILP6</accession>
<evidence type="ECO:0000313" key="8">
    <source>
        <dbReference type="Proteomes" id="UP000001075"/>
    </source>
</evidence>
<feature type="transmembrane region" description="Helical" evidence="6">
    <location>
        <begin position="139"/>
        <end position="168"/>
    </location>
</feature>
<dbReference type="InterPro" id="IPR030417">
    <property type="entry name" value="MS4A"/>
</dbReference>
<protein>
    <submittedName>
        <fullName evidence="7">Membrane-spanning 4-domains subfamily A member 4A</fullName>
    </submittedName>
</protein>
<feature type="transmembrane region" description="Helical" evidence="6">
    <location>
        <begin position="259"/>
        <end position="284"/>
    </location>
</feature>
<feature type="transmembrane region" description="Helical" evidence="6">
    <location>
        <begin position="76"/>
        <end position="93"/>
    </location>
</feature>
<feature type="transmembrane region" description="Helical" evidence="6">
    <location>
        <begin position="105"/>
        <end position="127"/>
    </location>
</feature>
<name>G3ILP6_CRIGR</name>
<gene>
    <name evidence="7" type="ORF">I79_024817</name>
</gene>
<evidence type="ECO:0000256" key="6">
    <source>
        <dbReference type="SAM" id="Phobius"/>
    </source>
</evidence>
<keyword evidence="5 6" id="KW-0472">Membrane</keyword>
<dbReference type="PANTHER" id="PTHR23320:SF128">
    <property type="entry name" value="MEMBRANE-SPANNING 4-DOMAINS SUBFAMILY A MEMBER 4A"/>
    <property type="match status" value="1"/>
</dbReference>
<feature type="transmembrane region" description="Helical" evidence="6">
    <location>
        <begin position="180"/>
        <end position="197"/>
    </location>
</feature>
<dbReference type="InterPro" id="IPR007237">
    <property type="entry name" value="CD20-like"/>
</dbReference>
<evidence type="ECO:0000256" key="1">
    <source>
        <dbReference type="ARBA" id="ARBA00004141"/>
    </source>
</evidence>
<dbReference type="InParanoid" id="G3ILP6"/>
<dbReference type="STRING" id="10029.G3ILP6"/>
<evidence type="ECO:0000313" key="7">
    <source>
        <dbReference type="EMBL" id="EGW15110.1"/>
    </source>
</evidence>
<dbReference type="PANTHER" id="PTHR23320">
    <property type="entry name" value="MEMBRANE-SPANNING 4-DOMAINS SUBFAMILY A MS4A -RELATED"/>
    <property type="match status" value="1"/>
</dbReference>
<dbReference type="AlphaFoldDB" id="G3ILP6"/>
<dbReference type="FunCoup" id="G3ILP6">
    <property type="interactions" value="236"/>
</dbReference>
<organism evidence="7 8">
    <name type="scientific">Cricetulus griseus</name>
    <name type="common">Chinese hamster</name>
    <name type="synonym">Cricetulus barabensis griseus</name>
    <dbReference type="NCBI Taxonomy" id="10029"/>
    <lineage>
        <taxon>Eukaryota</taxon>
        <taxon>Metazoa</taxon>
        <taxon>Chordata</taxon>
        <taxon>Craniata</taxon>
        <taxon>Vertebrata</taxon>
        <taxon>Euteleostomi</taxon>
        <taxon>Mammalia</taxon>
        <taxon>Eutheria</taxon>
        <taxon>Euarchontoglires</taxon>
        <taxon>Glires</taxon>
        <taxon>Rodentia</taxon>
        <taxon>Myomorpha</taxon>
        <taxon>Muroidea</taxon>
        <taxon>Cricetidae</taxon>
        <taxon>Cricetinae</taxon>
        <taxon>Cricetulus</taxon>
    </lineage>
</organism>
<evidence type="ECO:0000256" key="4">
    <source>
        <dbReference type="ARBA" id="ARBA00022989"/>
    </source>
</evidence>
<dbReference type="GO" id="GO:0005886">
    <property type="term" value="C:plasma membrane"/>
    <property type="evidence" value="ECO:0007669"/>
    <property type="project" value="TreeGrafter"/>
</dbReference>
<reference evidence="8" key="1">
    <citation type="journal article" date="2011" name="Nat. Biotechnol.">
        <title>The genomic sequence of the Chinese hamster ovary (CHO)-K1 cell line.</title>
        <authorList>
            <person name="Xu X."/>
            <person name="Nagarajan H."/>
            <person name="Lewis N.E."/>
            <person name="Pan S."/>
            <person name="Cai Z."/>
            <person name="Liu X."/>
            <person name="Chen W."/>
            <person name="Xie M."/>
            <person name="Wang W."/>
            <person name="Hammond S."/>
            <person name="Andersen M.R."/>
            <person name="Neff N."/>
            <person name="Passarelli B."/>
            <person name="Koh W."/>
            <person name="Fan H.C."/>
            <person name="Wang J."/>
            <person name="Gui Y."/>
            <person name="Lee K.H."/>
            <person name="Betenbaugh M.J."/>
            <person name="Quake S.R."/>
            <person name="Famili I."/>
            <person name="Palsson B.O."/>
            <person name="Wang J."/>
        </authorList>
    </citation>
    <scope>NUCLEOTIDE SEQUENCE [LARGE SCALE GENOMIC DNA]</scope>
    <source>
        <strain evidence="8">CHO K1 cell line</strain>
    </source>
</reference>
<keyword evidence="4 6" id="KW-1133">Transmembrane helix</keyword>
<dbReference type="Pfam" id="PF04103">
    <property type="entry name" value="CD20"/>
    <property type="match status" value="1"/>
</dbReference>
<evidence type="ECO:0000256" key="2">
    <source>
        <dbReference type="ARBA" id="ARBA00009565"/>
    </source>
</evidence>
<comment type="similarity">
    <text evidence="2">Belongs to the MS4A family.</text>
</comment>
<dbReference type="EMBL" id="JH004181">
    <property type="protein sequence ID" value="EGW15110.1"/>
    <property type="molecule type" value="Genomic_DNA"/>
</dbReference>
<keyword evidence="3 6" id="KW-0812">Transmembrane</keyword>
<dbReference type="GO" id="GO:0005794">
    <property type="term" value="C:Golgi apparatus"/>
    <property type="evidence" value="ECO:0007669"/>
    <property type="project" value="TreeGrafter"/>
</dbReference>
<evidence type="ECO:0000256" key="3">
    <source>
        <dbReference type="ARBA" id="ARBA00022692"/>
    </source>
</evidence>
<feature type="transmembrane region" description="Helical" evidence="6">
    <location>
        <begin position="217"/>
        <end position="247"/>
    </location>
</feature>
<feature type="transmembrane region" description="Helical" evidence="6">
    <location>
        <begin position="47"/>
        <end position="70"/>
    </location>
</feature>
<sequence length="343" mass="36980">MITIQGIEQTALEAGYDAQQLGQQPLYVNSQSWKRMVQKFLKGEPKILGVVQIVIALMNLAIGIMMISTTVPYNDALPISVYIGYPIWGSLMVRSSLGLNITSSVFAFSGIIISSLSPSIHSFHYYYCTYRSSSESCNMTVLILMGLDIVVVILSVLEFCIGVSLSAFGCRVMCCNPGGVVQVMIALIYFSLGMIVNNTKDIHILHSPLSMHIWAPVWGSIVVAGSLSLNIISSVVAAATSIISAISVTVSVAERLGKIVVGIDALMLILNMLEFCIAVSISAFGCKASCCNSNDVVVILPPNPAVPATVPPVILQPLVPPVYQERNVPENLYKNPTGERFLF</sequence>
<dbReference type="Proteomes" id="UP000001075">
    <property type="component" value="Unassembled WGS sequence"/>
</dbReference>